<dbReference type="InterPro" id="IPR012919">
    <property type="entry name" value="SUN_dom"/>
</dbReference>
<dbReference type="GO" id="GO:0005737">
    <property type="term" value="C:cytoplasm"/>
    <property type="evidence" value="ECO:0007669"/>
    <property type="project" value="TreeGrafter"/>
</dbReference>
<dbReference type="PROSITE" id="PS51469">
    <property type="entry name" value="SUN"/>
    <property type="match status" value="1"/>
</dbReference>
<accession>A0A1B7MJH9</accession>
<evidence type="ECO:0000313" key="8">
    <source>
        <dbReference type="EMBL" id="OAX32749.1"/>
    </source>
</evidence>
<feature type="chain" id="PRO_5008597339" description="SUN domain-containing protein" evidence="6">
    <location>
        <begin position="23"/>
        <end position="869"/>
    </location>
</feature>
<keyword evidence="6" id="KW-0732">Signal</keyword>
<feature type="compositionally biased region" description="Acidic residues" evidence="5">
    <location>
        <begin position="838"/>
        <end position="855"/>
    </location>
</feature>
<dbReference type="Proteomes" id="UP000092154">
    <property type="component" value="Unassembled WGS sequence"/>
</dbReference>
<feature type="region of interest" description="Disordered" evidence="5">
    <location>
        <begin position="782"/>
        <end position="869"/>
    </location>
</feature>
<evidence type="ECO:0000256" key="2">
    <source>
        <dbReference type="ARBA" id="ARBA00022692"/>
    </source>
</evidence>
<sequence>MVSFTALPKTLLLLLLTSPCLAVSLALPSSANDPFRAIVLVHRKRQPEPPLCCLKPPPSAEPQNDVDDVLLSFEEWKSKQFQSQSQSQSQVQAQPQATPHPKPDALEHVESSITHEPDVAMPDPSAHPHETELSPHFRVPITDRFNYANLDCSARVHTSHRSAKSPSSILSSKKDKYMLSPCSSGKDEQFVVVELCEDIRIDTVQLANFEFFSGVFKDFSVKVAKTYTTSDDGWTLAGTYRGNNVRGVQSFHTPTTLRDFYRYIRIDFHSHYGHEYYCPVSLLRVYGLTHLEQWKWDIWEEESRSRAHVQVKDFSSIIEPLPISSGAAELNKFMDELQARDIPPAYHLDASPPTTTLESPAHMSSQATKAANQMSNSISSSSRSQVRGSQSALSAPVITLDITDSISTQHPTTSASSSPVLSEIRTTSSLDSAISSIASVLSNDNPSTHSDLTSSGVPNTSNIPISLSQSSSLSHHTPATNTVAIAHATLSNLPPVGSGGESIYRTIMTRLTLLEANHSLYVRYVEEQTAGVRDVLRRLGEDIGRLESISRVQAQMYQRTVHEWERQRLRLEFEHGELLSRVNYLAEEVIIEKRLGIAQLCLLLAVLVFMGLTRGAPSIVDPQIINRSAREWGRRNLSFAGSNGERGWNPSGRRSRSPPDATVGKKSEKDRHFPGVDSRIEFPVHRTRRPSDHDPPIPRRPTHPNFFTDKRSTPRASITTKRSAASTAASIFRTPTRRTPAPVPLDISTLPRPHMVRTNSHSSAGLIIPKSAKRLARTAHLHEVKGSLSRRESQRDRENDGDVFSAGPTKKQHHSRRFSSPRRPLLPIDLSRSPMDMTSEDTTDADAWIDTDAEGGSECSEFPAFDPSL</sequence>
<dbReference type="EMBL" id="KV448925">
    <property type="protein sequence ID" value="OAX32749.1"/>
    <property type="molecule type" value="Genomic_DNA"/>
</dbReference>
<dbReference type="PANTHER" id="PTHR12953">
    <property type="entry name" value="MEMBRANE PROTEIN CH1 RELATED"/>
    <property type="match status" value="1"/>
</dbReference>
<proteinExistence type="predicted"/>
<comment type="subcellular location">
    <subcellularLocation>
        <location evidence="1">Endomembrane system</location>
    </subcellularLocation>
</comment>
<evidence type="ECO:0000256" key="5">
    <source>
        <dbReference type="SAM" id="MobiDB-lite"/>
    </source>
</evidence>
<feature type="compositionally biased region" description="Low complexity" evidence="5">
    <location>
        <begin position="375"/>
        <end position="390"/>
    </location>
</feature>
<dbReference type="InParanoid" id="A0A1B7MJH9"/>
<feature type="compositionally biased region" description="Low complexity" evidence="5">
    <location>
        <begin position="715"/>
        <end position="740"/>
    </location>
</feature>
<dbReference type="Pfam" id="PF07738">
    <property type="entry name" value="Sad1_UNC"/>
    <property type="match status" value="1"/>
</dbReference>
<organism evidence="8 9">
    <name type="scientific">Rhizopogon vinicolor AM-OR11-026</name>
    <dbReference type="NCBI Taxonomy" id="1314800"/>
    <lineage>
        <taxon>Eukaryota</taxon>
        <taxon>Fungi</taxon>
        <taxon>Dikarya</taxon>
        <taxon>Basidiomycota</taxon>
        <taxon>Agaricomycotina</taxon>
        <taxon>Agaricomycetes</taxon>
        <taxon>Agaricomycetidae</taxon>
        <taxon>Boletales</taxon>
        <taxon>Suillineae</taxon>
        <taxon>Rhizopogonaceae</taxon>
        <taxon>Rhizopogon</taxon>
    </lineage>
</organism>
<feature type="compositionally biased region" description="Basic residues" evidence="5">
    <location>
        <begin position="810"/>
        <end position="820"/>
    </location>
</feature>
<protein>
    <recommendedName>
        <fullName evidence="7">SUN domain-containing protein</fullName>
    </recommendedName>
</protein>
<keyword evidence="4" id="KW-0472">Membrane</keyword>
<dbReference type="AlphaFoldDB" id="A0A1B7MJH9"/>
<evidence type="ECO:0000256" key="4">
    <source>
        <dbReference type="ARBA" id="ARBA00023136"/>
    </source>
</evidence>
<feature type="signal peptide" evidence="6">
    <location>
        <begin position="1"/>
        <end position="22"/>
    </location>
</feature>
<feature type="compositionally biased region" description="Low complexity" evidence="5">
    <location>
        <begin position="82"/>
        <end position="96"/>
    </location>
</feature>
<keyword evidence="2" id="KW-0812">Transmembrane</keyword>
<dbReference type="FunCoup" id="A0A1B7MJH9">
    <property type="interactions" value="20"/>
</dbReference>
<feature type="compositionally biased region" description="Polar residues" evidence="5">
    <location>
        <begin position="352"/>
        <end position="374"/>
    </location>
</feature>
<evidence type="ECO:0000256" key="3">
    <source>
        <dbReference type="ARBA" id="ARBA00022989"/>
    </source>
</evidence>
<feature type="domain" description="SUN" evidence="7">
    <location>
        <begin position="125"/>
        <end position="290"/>
    </location>
</feature>
<evidence type="ECO:0000256" key="6">
    <source>
        <dbReference type="SAM" id="SignalP"/>
    </source>
</evidence>
<dbReference type="InterPro" id="IPR045120">
    <property type="entry name" value="Suco/Slp1-like"/>
</dbReference>
<dbReference type="PANTHER" id="PTHR12953:SF0">
    <property type="entry name" value="SUN DOMAIN-CONTAINING OSSIFICATION FACTOR"/>
    <property type="match status" value="1"/>
</dbReference>
<evidence type="ECO:0000313" key="9">
    <source>
        <dbReference type="Proteomes" id="UP000092154"/>
    </source>
</evidence>
<feature type="compositionally biased region" description="Basic and acidic residues" evidence="5">
    <location>
        <begin position="782"/>
        <end position="800"/>
    </location>
</feature>
<feature type="compositionally biased region" description="Basic and acidic residues" evidence="5">
    <location>
        <begin position="663"/>
        <end position="697"/>
    </location>
</feature>
<keyword evidence="3" id="KW-1133">Transmembrane helix</keyword>
<dbReference type="STRING" id="1314800.A0A1B7MJH9"/>
<dbReference type="GO" id="GO:0012505">
    <property type="term" value="C:endomembrane system"/>
    <property type="evidence" value="ECO:0007669"/>
    <property type="project" value="UniProtKB-SubCell"/>
</dbReference>
<gene>
    <name evidence="8" type="ORF">K503DRAFT_869975</name>
</gene>
<keyword evidence="9" id="KW-1185">Reference proteome</keyword>
<dbReference type="Gene3D" id="2.60.120.260">
    <property type="entry name" value="Galactose-binding domain-like"/>
    <property type="match status" value="1"/>
</dbReference>
<evidence type="ECO:0000256" key="1">
    <source>
        <dbReference type="ARBA" id="ARBA00004308"/>
    </source>
</evidence>
<feature type="region of interest" description="Disordered" evidence="5">
    <location>
        <begin position="640"/>
        <end position="754"/>
    </location>
</feature>
<feature type="region of interest" description="Disordered" evidence="5">
    <location>
        <begin position="344"/>
        <end position="390"/>
    </location>
</feature>
<dbReference type="OrthoDB" id="266334at2759"/>
<dbReference type="GO" id="GO:0016020">
    <property type="term" value="C:membrane"/>
    <property type="evidence" value="ECO:0007669"/>
    <property type="project" value="InterPro"/>
</dbReference>
<dbReference type="GO" id="GO:0034975">
    <property type="term" value="P:protein folding in endoplasmic reticulum"/>
    <property type="evidence" value="ECO:0007669"/>
    <property type="project" value="TreeGrafter"/>
</dbReference>
<name>A0A1B7MJH9_9AGAM</name>
<evidence type="ECO:0000259" key="7">
    <source>
        <dbReference type="PROSITE" id="PS51469"/>
    </source>
</evidence>
<feature type="region of interest" description="Disordered" evidence="5">
    <location>
        <begin position="82"/>
        <end position="106"/>
    </location>
</feature>
<reference evidence="8 9" key="1">
    <citation type="submission" date="2016-06" db="EMBL/GenBank/DDBJ databases">
        <title>Comparative genomics of the ectomycorrhizal sister species Rhizopogon vinicolor and Rhizopogon vesiculosus (Basidiomycota: Boletales) reveals a divergence of the mating type B locus.</title>
        <authorList>
            <consortium name="DOE Joint Genome Institute"/>
            <person name="Mujic A.B."/>
            <person name="Kuo A."/>
            <person name="Tritt A."/>
            <person name="Lipzen A."/>
            <person name="Chen C."/>
            <person name="Johnson J."/>
            <person name="Sharma A."/>
            <person name="Barry K."/>
            <person name="Grigoriev I.V."/>
            <person name="Spatafora J.W."/>
        </authorList>
    </citation>
    <scope>NUCLEOTIDE SEQUENCE [LARGE SCALE GENOMIC DNA]</scope>
    <source>
        <strain evidence="8 9">AM-OR11-026</strain>
    </source>
</reference>